<dbReference type="Proteomes" id="UP000634229">
    <property type="component" value="Unassembled WGS sequence"/>
</dbReference>
<reference evidence="1 2" key="1">
    <citation type="submission" date="2021-01" db="EMBL/GenBank/DDBJ databases">
        <title>WGS of actinomycetes isolated from Thailand.</title>
        <authorList>
            <person name="Thawai C."/>
        </authorList>
    </citation>
    <scope>NUCLEOTIDE SEQUENCE [LARGE SCALE GENOMIC DNA]</scope>
    <source>
        <strain evidence="1 2">CA1R205</strain>
    </source>
</reference>
<organism evidence="1 2">
    <name type="scientific">Streptomyces coffeae</name>
    <dbReference type="NCBI Taxonomy" id="621382"/>
    <lineage>
        <taxon>Bacteria</taxon>
        <taxon>Bacillati</taxon>
        <taxon>Actinomycetota</taxon>
        <taxon>Actinomycetes</taxon>
        <taxon>Kitasatosporales</taxon>
        <taxon>Streptomycetaceae</taxon>
        <taxon>Streptomyces</taxon>
    </lineage>
</organism>
<accession>A0ABS1NJJ6</accession>
<dbReference type="NCBIfam" id="NF045672">
    <property type="entry name" value="MCP_gp7_epsi_15"/>
    <property type="match status" value="1"/>
</dbReference>
<dbReference type="EMBL" id="JAERRF010000017">
    <property type="protein sequence ID" value="MBL1100140.1"/>
    <property type="molecule type" value="Genomic_DNA"/>
</dbReference>
<dbReference type="RefSeq" id="WP_201877821.1">
    <property type="nucleotide sequence ID" value="NZ_JAERRF010000017.1"/>
</dbReference>
<dbReference type="InterPro" id="IPR048813">
    <property type="entry name" value="GP7-like"/>
</dbReference>
<sequence>MPVTLAQAAINTQADVDYAVIDNLRRNSWLLNNMVWDDTVTPGTGGGSLTYGYTRLLAPSSAAFRRFNEEYVPNQASRERKTVELHPLGGAFNVDRKLANLGPAATNEIMFQMSQKLTSVRTRFQQEMILGDTAVDDAGFDGLDKALTGQSTEYLPLNEGISTGYLDWSPATVTTEDIAMTAFDAFDDFLSRIVGSQTGSGDTGADGSVPAGVKAILGNTKSISRIKSLARRAAQYTSDRDSLGVLIERYGDWVLVDLGDRADGSAPIIPIRSADTDGGGAGGVISGLTDIYAISLGLDAFHGAAMAGTPLVQTWLPDFTVAGAVKTGEVEMGPVAAVLRNTKSCGVLRNVKVR</sequence>
<gene>
    <name evidence="1" type="ORF">JK363_26400</name>
</gene>
<comment type="caution">
    <text evidence="1">The sequence shown here is derived from an EMBL/GenBank/DDBJ whole genome shotgun (WGS) entry which is preliminary data.</text>
</comment>
<evidence type="ECO:0000313" key="2">
    <source>
        <dbReference type="Proteomes" id="UP000634229"/>
    </source>
</evidence>
<keyword evidence="2" id="KW-1185">Reference proteome</keyword>
<name>A0ABS1NJJ6_9ACTN</name>
<evidence type="ECO:0000313" key="1">
    <source>
        <dbReference type="EMBL" id="MBL1100140.1"/>
    </source>
</evidence>
<proteinExistence type="predicted"/>
<protein>
    <submittedName>
        <fullName evidence="1">Phage major capsid protein</fullName>
    </submittedName>
</protein>